<evidence type="ECO:0000256" key="4">
    <source>
        <dbReference type="ARBA" id="ARBA00022801"/>
    </source>
</evidence>
<organism evidence="8">
    <name type="scientific">Nothobranchius kadleci</name>
    <name type="common">African annual killifish</name>
    <dbReference type="NCBI Taxonomy" id="1051664"/>
    <lineage>
        <taxon>Eukaryota</taxon>
        <taxon>Metazoa</taxon>
        <taxon>Chordata</taxon>
        <taxon>Craniata</taxon>
        <taxon>Vertebrata</taxon>
        <taxon>Euteleostomi</taxon>
        <taxon>Actinopterygii</taxon>
        <taxon>Neopterygii</taxon>
        <taxon>Teleostei</taxon>
        <taxon>Neoteleostei</taxon>
        <taxon>Acanthomorphata</taxon>
        <taxon>Ovalentaria</taxon>
        <taxon>Atherinomorphae</taxon>
        <taxon>Cyprinodontiformes</taxon>
        <taxon>Nothobranchiidae</taxon>
        <taxon>Nothobranchius</taxon>
    </lineage>
</organism>
<feature type="domain" description="Glutaminase EF-hand" evidence="7">
    <location>
        <begin position="110"/>
        <end position="192"/>
    </location>
</feature>
<dbReference type="EC" id="3.5.1.2" evidence="2"/>
<dbReference type="Gene3D" id="3.40.710.10">
    <property type="entry name" value="DD-peptidase/beta-lactamase superfamily"/>
    <property type="match status" value="1"/>
</dbReference>
<reference evidence="8" key="1">
    <citation type="submission" date="2016-05" db="EMBL/GenBank/DDBJ databases">
        <authorList>
            <person name="Lavstsen T."/>
            <person name="Jespersen J.S."/>
        </authorList>
    </citation>
    <scope>NUCLEOTIDE SEQUENCE</scope>
    <source>
        <tissue evidence="8">Brain</tissue>
    </source>
</reference>
<dbReference type="EMBL" id="HADZ01000791">
    <property type="protein sequence ID" value="SBP64732.1"/>
    <property type="molecule type" value="Transcribed_RNA"/>
</dbReference>
<dbReference type="NCBIfam" id="TIGR03814">
    <property type="entry name" value="Gln_ase"/>
    <property type="match status" value="1"/>
</dbReference>
<evidence type="ECO:0000313" key="8">
    <source>
        <dbReference type="EMBL" id="SBP64732.1"/>
    </source>
</evidence>
<dbReference type="Pfam" id="PF04960">
    <property type="entry name" value="Glutaminase"/>
    <property type="match status" value="1"/>
</dbReference>
<protein>
    <recommendedName>
        <fullName evidence="2">glutaminase</fullName>
        <ecNumber evidence="2">3.5.1.2</ecNumber>
    </recommendedName>
</protein>
<gene>
    <name evidence="8" type="primary">GLSB</name>
</gene>
<dbReference type="GO" id="GO:0006537">
    <property type="term" value="P:glutamate biosynthetic process"/>
    <property type="evidence" value="ECO:0007669"/>
    <property type="project" value="TreeGrafter"/>
</dbReference>
<dbReference type="FunFam" id="1.10.238.210:FF:000001">
    <property type="entry name" value="Glutaminase kidney isoform, mitochondrial"/>
    <property type="match status" value="1"/>
</dbReference>
<dbReference type="AlphaFoldDB" id="A0A1A8BAZ8"/>
<dbReference type="GO" id="GO:0004359">
    <property type="term" value="F:glutaminase activity"/>
    <property type="evidence" value="ECO:0007669"/>
    <property type="project" value="UniProtKB-EC"/>
</dbReference>
<proteinExistence type="inferred from homology"/>
<evidence type="ECO:0000259" key="7">
    <source>
        <dbReference type="Pfam" id="PF17959"/>
    </source>
</evidence>
<dbReference type="HAMAP" id="MF_00313">
    <property type="entry name" value="Glutaminase"/>
    <property type="match status" value="1"/>
</dbReference>
<sequence>MLHFRFSTVLKAFSKAPLKRAFSSCRQKNWAPTLQHRCCFGSVDVRTGSPQLKALHAAAARSRTAPYAAPVRSYCFKTEGAAVDVDEQLKKDGVDESDKRRNPGILPSLEDLLFYTVAEGQEKIPAHKFLTALKATGLRTGDPRLKECMDTLKETLKKTPDGVTLDRHLFKKCVQSNIVLLTQAFRKKFVIPDFQSFTSHIDQLYEKAKKLTEGQVADYIPQLAKFSPDLWAVSLCTVDGQRHTVGDTKVPFCLQSCIKPLKYAVAVHDHATEYVHSFIGKEPSGLRFNKLFLNDEDKPHNPMVNAGAIVCTSLIQQHASNAEKFDYVMNFLKKMSGNEYVGFSNATFQSERESGDRNFAIGYYLKEKKCFPEGTDMTSVLDLYFQLCSIEVTCESASVMAATLANGGICPITGERVLSPEAVRNTLSLMHSCGMYDFSGQFAFHVGLPAKSGVAGGILLVVPNVMGIMCWSPPLDKLGNSVRGIQFCTGLVELFNFHNYDNLRHFAKKHDPRREGGDQRQLHFGPMDYESLQQELALKAPLWKKVPPTESDQDSSTTVVYRMDKVGE</sequence>
<dbReference type="PANTHER" id="PTHR12544:SF49">
    <property type="entry name" value="GLUTAMINASE KIDNEY ISOFORM, MITOCHONDRIAL"/>
    <property type="match status" value="1"/>
</dbReference>
<dbReference type="Gene3D" id="1.10.238.210">
    <property type="match status" value="1"/>
</dbReference>
<dbReference type="InterPro" id="IPR041541">
    <property type="entry name" value="Glutaminase_EF-hand"/>
</dbReference>
<evidence type="ECO:0000256" key="5">
    <source>
        <dbReference type="ARBA" id="ARBA00023043"/>
    </source>
</evidence>
<comment type="similarity">
    <text evidence="1">Belongs to the glutaminase family.</text>
</comment>
<keyword evidence="4" id="KW-0378">Hydrolase</keyword>
<dbReference type="SUPFAM" id="SSF56601">
    <property type="entry name" value="beta-lactamase/transpeptidase-like"/>
    <property type="match status" value="1"/>
</dbReference>
<dbReference type="PANTHER" id="PTHR12544">
    <property type="entry name" value="GLUTAMINASE"/>
    <property type="match status" value="1"/>
</dbReference>
<evidence type="ECO:0000256" key="2">
    <source>
        <dbReference type="ARBA" id="ARBA00012918"/>
    </source>
</evidence>
<evidence type="ECO:0000256" key="6">
    <source>
        <dbReference type="ARBA" id="ARBA00049534"/>
    </source>
</evidence>
<comment type="catalytic activity">
    <reaction evidence="6">
        <text>L-glutamine + H2O = L-glutamate + NH4(+)</text>
        <dbReference type="Rhea" id="RHEA:15889"/>
        <dbReference type="ChEBI" id="CHEBI:15377"/>
        <dbReference type="ChEBI" id="CHEBI:28938"/>
        <dbReference type="ChEBI" id="CHEBI:29985"/>
        <dbReference type="ChEBI" id="CHEBI:58359"/>
        <dbReference type="EC" id="3.5.1.2"/>
    </reaction>
</comment>
<name>A0A1A8BAZ8_NOTKA</name>
<evidence type="ECO:0000256" key="1">
    <source>
        <dbReference type="ARBA" id="ARBA00011076"/>
    </source>
</evidence>
<dbReference type="Pfam" id="PF17959">
    <property type="entry name" value="EF-hand_14"/>
    <property type="match status" value="1"/>
</dbReference>
<keyword evidence="3" id="KW-0677">Repeat</keyword>
<keyword evidence="5" id="KW-0040">ANK repeat</keyword>
<dbReference type="GO" id="GO:0006543">
    <property type="term" value="P:L-glutamine catabolic process"/>
    <property type="evidence" value="ECO:0007669"/>
    <property type="project" value="TreeGrafter"/>
</dbReference>
<accession>A0A1A8BAZ8</accession>
<reference evidence="8" key="2">
    <citation type="submission" date="2016-06" db="EMBL/GenBank/DDBJ databases">
        <title>The genome of a short-lived fish provides insights into sex chromosome evolution and the genetic control of aging.</title>
        <authorList>
            <person name="Reichwald K."/>
            <person name="Felder M."/>
            <person name="Petzold A."/>
            <person name="Koch P."/>
            <person name="Groth M."/>
            <person name="Platzer M."/>
        </authorList>
    </citation>
    <scope>NUCLEOTIDE SEQUENCE</scope>
    <source>
        <tissue evidence="8">Brain</tissue>
    </source>
</reference>
<dbReference type="InterPro" id="IPR012338">
    <property type="entry name" value="Beta-lactam/transpept-like"/>
</dbReference>
<dbReference type="FunFam" id="3.40.710.10:FF:000002">
    <property type="entry name" value="glutaminase kidney isoform, mitochondrial"/>
    <property type="match status" value="1"/>
</dbReference>
<dbReference type="InterPro" id="IPR015868">
    <property type="entry name" value="Glutaminase"/>
</dbReference>
<evidence type="ECO:0000256" key="3">
    <source>
        <dbReference type="ARBA" id="ARBA00022737"/>
    </source>
</evidence>